<keyword evidence="6" id="KW-0482">Metalloprotease</keyword>
<dbReference type="Pfam" id="PF01476">
    <property type="entry name" value="LysM"/>
    <property type="match status" value="1"/>
</dbReference>
<feature type="domain" description="LysM" evidence="7">
    <location>
        <begin position="430"/>
        <end position="477"/>
    </location>
</feature>
<keyword evidence="9" id="KW-1185">Reference proteome</keyword>
<dbReference type="InterPro" id="IPR051156">
    <property type="entry name" value="Mito/Outer_Membr_Metalloprot"/>
</dbReference>
<evidence type="ECO:0000313" key="9">
    <source>
        <dbReference type="Proteomes" id="UP000244162"/>
    </source>
</evidence>
<dbReference type="Gene3D" id="3.30.2010.10">
    <property type="entry name" value="Metalloproteases ('zincins'), catalytic domain"/>
    <property type="match status" value="1"/>
</dbReference>
<dbReference type="InterPro" id="IPR036779">
    <property type="entry name" value="LysM_dom_sf"/>
</dbReference>
<dbReference type="PANTHER" id="PTHR22726:SF1">
    <property type="entry name" value="METALLOENDOPEPTIDASE OMA1, MITOCHONDRIAL"/>
    <property type="match status" value="1"/>
</dbReference>
<dbReference type="GO" id="GO:0016020">
    <property type="term" value="C:membrane"/>
    <property type="evidence" value="ECO:0007669"/>
    <property type="project" value="TreeGrafter"/>
</dbReference>
<evidence type="ECO:0000256" key="6">
    <source>
        <dbReference type="ARBA" id="ARBA00023049"/>
    </source>
</evidence>
<dbReference type="Proteomes" id="UP000244162">
    <property type="component" value="Unassembled WGS sequence"/>
</dbReference>
<dbReference type="InterPro" id="IPR018392">
    <property type="entry name" value="LysM"/>
</dbReference>
<dbReference type="RefSeq" id="WP_107967629.1">
    <property type="nucleotide sequence ID" value="NZ_NWBU01000007.1"/>
</dbReference>
<evidence type="ECO:0000256" key="2">
    <source>
        <dbReference type="ARBA" id="ARBA00022670"/>
    </source>
</evidence>
<proteinExistence type="predicted"/>
<dbReference type="GO" id="GO:0046872">
    <property type="term" value="F:metal ion binding"/>
    <property type="evidence" value="ECO:0007669"/>
    <property type="project" value="UniProtKB-KW"/>
</dbReference>
<dbReference type="GO" id="GO:0004222">
    <property type="term" value="F:metalloendopeptidase activity"/>
    <property type="evidence" value="ECO:0007669"/>
    <property type="project" value="InterPro"/>
</dbReference>
<dbReference type="PROSITE" id="PS51782">
    <property type="entry name" value="LYSM"/>
    <property type="match status" value="1"/>
</dbReference>
<dbReference type="Gene3D" id="3.10.350.10">
    <property type="entry name" value="LysM domain"/>
    <property type="match status" value="1"/>
</dbReference>
<dbReference type="CDD" id="cd00118">
    <property type="entry name" value="LysM"/>
    <property type="match status" value="1"/>
</dbReference>
<comment type="caution">
    <text evidence="8">The sequence shown here is derived from an EMBL/GenBank/DDBJ whole genome shotgun (WGS) entry which is preliminary data.</text>
</comment>
<protein>
    <submittedName>
        <fullName evidence="8">Peptidase M48 Ste24p</fullName>
    </submittedName>
</protein>
<reference evidence="8 9" key="1">
    <citation type="submission" date="2017-09" db="EMBL/GenBank/DDBJ databases">
        <title>Sphingomonas panjinensis sp.nov., isolated from oil-contaminated soil.</title>
        <authorList>
            <person name="Wang L."/>
            <person name="Chen L."/>
        </authorList>
    </citation>
    <scope>NUCLEOTIDE SEQUENCE [LARGE SCALE GENOMIC DNA]</scope>
    <source>
        <strain evidence="8 9">FW-11</strain>
    </source>
</reference>
<keyword evidence="3" id="KW-0479">Metal-binding</keyword>
<dbReference type="GO" id="GO:0051603">
    <property type="term" value="P:proteolysis involved in protein catabolic process"/>
    <property type="evidence" value="ECO:0007669"/>
    <property type="project" value="TreeGrafter"/>
</dbReference>
<sequence length="481" mass="50047">MRPLILLSAAALAIGGTGYGVTQTVRSISASDKAAGARAHPQLLEEFGGAYPGPQARYVESVGKRIAVQSGLSNSQKDFTVTLLNSPVNNAFAIPGGYVYVTRQLLALMNDEAELASVLGHEVGHVAARHAAKRNRTSIFGQIAAAAAGVLTGNSQIAGIVGQGAQLVTLRFSRQQEYEADDLGIRYLTTAGYDPYASASMLASLNAQTSLEARVRGQEDRGLPTWASTHPNGADRVRRAEAQAAKTGVAAGTRLRNRDTFLTALDGVTYDDDPAQGIVDGQRFQHPALKLGFTAPPGYALANGTTAVSVSGSGGQAQFSGGAATTDLAGYIDRVFRGLAGGGNGMVNYGQVQATRINGLDAAYASARAAGNSGQQLDVTVFAYALGGKAYHFTTITPAGAGLGPFSPMIQSFTRLTDAQASAIKARRIDVVTVKAGDTANSLAQRMAYGDYKLERFLTLNALSAGTALRPGQKVKLIVYG</sequence>
<name>A0A2T5FYM5_9SPHN</name>
<keyword evidence="2" id="KW-0645">Protease</keyword>
<comment type="cofactor">
    <cofactor evidence="1">
        <name>Zn(2+)</name>
        <dbReference type="ChEBI" id="CHEBI:29105"/>
    </cofactor>
</comment>
<dbReference type="OrthoDB" id="9810445at2"/>
<evidence type="ECO:0000256" key="1">
    <source>
        <dbReference type="ARBA" id="ARBA00001947"/>
    </source>
</evidence>
<accession>A0A2T5FYM5</accession>
<dbReference type="InterPro" id="IPR001915">
    <property type="entry name" value="Peptidase_M48"/>
</dbReference>
<dbReference type="AlphaFoldDB" id="A0A2T5FYM5"/>
<evidence type="ECO:0000313" key="8">
    <source>
        <dbReference type="EMBL" id="PTQ11637.1"/>
    </source>
</evidence>
<dbReference type="EMBL" id="NWBU01000007">
    <property type="protein sequence ID" value="PTQ11637.1"/>
    <property type="molecule type" value="Genomic_DNA"/>
</dbReference>
<evidence type="ECO:0000256" key="4">
    <source>
        <dbReference type="ARBA" id="ARBA00022801"/>
    </source>
</evidence>
<evidence type="ECO:0000256" key="3">
    <source>
        <dbReference type="ARBA" id="ARBA00022723"/>
    </source>
</evidence>
<dbReference type="PANTHER" id="PTHR22726">
    <property type="entry name" value="METALLOENDOPEPTIDASE OMA1"/>
    <property type="match status" value="1"/>
</dbReference>
<evidence type="ECO:0000256" key="5">
    <source>
        <dbReference type="ARBA" id="ARBA00022833"/>
    </source>
</evidence>
<evidence type="ECO:0000259" key="7">
    <source>
        <dbReference type="PROSITE" id="PS51782"/>
    </source>
</evidence>
<organism evidence="8 9">
    <name type="scientific">Sphingomonas oleivorans</name>
    <dbReference type="NCBI Taxonomy" id="1735121"/>
    <lineage>
        <taxon>Bacteria</taxon>
        <taxon>Pseudomonadati</taxon>
        <taxon>Pseudomonadota</taxon>
        <taxon>Alphaproteobacteria</taxon>
        <taxon>Sphingomonadales</taxon>
        <taxon>Sphingomonadaceae</taxon>
        <taxon>Sphingomonas</taxon>
    </lineage>
</organism>
<gene>
    <name evidence="8" type="ORF">CLG96_09485</name>
</gene>
<keyword evidence="5" id="KW-0862">Zinc</keyword>
<keyword evidence="4" id="KW-0378">Hydrolase</keyword>
<dbReference type="Pfam" id="PF01435">
    <property type="entry name" value="Peptidase_M48"/>
    <property type="match status" value="1"/>
</dbReference>